<dbReference type="PANTHER" id="PTHR33377:SF4">
    <property type="entry name" value="OS07G0285800 PROTEIN"/>
    <property type="match status" value="1"/>
</dbReference>
<name>A0ABC9GCJ9_9POAL</name>
<evidence type="ECO:0000313" key="1">
    <source>
        <dbReference type="EMBL" id="CAL5091775.1"/>
    </source>
</evidence>
<dbReference type="PANTHER" id="PTHR33377">
    <property type="entry name" value="OS10G0134700 PROTEIN-RELATED"/>
    <property type="match status" value="1"/>
</dbReference>
<sequence length="456" mass="52077">MAADMVGSAVVQETVSRITSYLFSKCENDKRMACIGHDIERLEMAHAELELALERSARIPITDVSLLRRRKLFERAFKDCGDLLHKCIKQQTMDAIESERLVTHSFPKRIARVTQSSMSSYFTGFRKDNRSCSDVRRYEWFAECANRFLRDVESGCSARRFMFSNPIVRQLLEGKTLEYKMVQRGILRHLHIWPICVEGRGVEAALEFRYEDRKTPMRSFSLVLMLRLSESTDIVGTAIRCLQSFMPSLKPVAEIVIGELTQLPLQDISHSHSASCFTVQGLCSYHTHSWRQDPLCCKPDGCPTSYIPSELSCKFPEQIILIHVECYVSAFEGSNQHNTTDGTYRNLMADRPPLKLAVGFAPHLFRECTPGTTTVEIIGGKEKHICYSLQQMDETVRSKAISRYICQSDLTYYRMGWYPGHGGAYFVVQKSGNEIARIHKIDCQFSQGASKRKRTK</sequence>
<organism evidence="1 2">
    <name type="scientific">Urochloa decumbens</name>
    <dbReference type="NCBI Taxonomy" id="240449"/>
    <lineage>
        <taxon>Eukaryota</taxon>
        <taxon>Viridiplantae</taxon>
        <taxon>Streptophyta</taxon>
        <taxon>Embryophyta</taxon>
        <taxon>Tracheophyta</taxon>
        <taxon>Spermatophyta</taxon>
        <taxon>Magnoliopsida</taxon>
        <taxon>Liliopsida</taxon>
        <taxon>Poales</taxon>
        <taxon>Poaceae</taxon>
        <taxon>PACMAD clade</taxon>
        <taxon>Panicoideae</taxon>
        <taxon>Panicodae</taxon>
        <taxon>Paniceae</taxon>
        <taxon>Melinidinae</taxon>
        <taxon>Urochloa</taxon>
    </lineage>
</organism>
<proteinExistence type="predicted"/>
<dbReference type="AlphaFoldDB" id="A0ABC9GCJ9"/>
<protein>
    <submittedName>
        <fullName evidence="1">Uncharacterized protein</fullName>
    </submittedName>
</protein>
<evidence type="ECO:0000313" key="2">
    <source>
        <dbReference type="Proteomes" id="UP001497457"/>
    </source>
</evidence>
<dbReference type="EMBL" id="OZ075118">
    <property type="protein sequence ID" value="CAL5091775.1"/>
    <property type="molecule type" value="Genomic_DNA"/>
</dbReference>
<keyword evidence="2" id="KW-1185">Reference proteome</keyword>
<gene>
    <name evidence="1" type="ORF">URODEC1_LOCUS114548</name>
</gene>
<reference evidence="1" key="1">
    <citation type="submission" date="2024-10" db="EMBL/GenBank/DDBJ databases">
        <authorList>
            <person name="Ryan C."/>
        </authorList>
    </citation>
    <scope>NUCLEOTIDE SEQUENCE [LARGE SCALE GENOMIC DNA]</scope>
</reference>
<dbReference type="InterPro" id="IPR013181">
    <property type="entry name" value="DUF1719"/>
</dbReference>
<dbReference type="SMART" id="SM01157">
    <property type="entry name" value="DUF1719"/>
    <property type="match status" value="1"/>
</dbReference>
<dbReference type="Pfam" id="PF08224">
    <property type="entry name" value="DUF1719"/>
    <property type="match status" value="1"/>
</dbReference>
<dbReference type="Proteomes" id="UP001497457">
    <property type="component" value="Chromosome 8b"/>
</dbReference>
<accession>A0ABC9GCJ9</accession>